<feature type="domain" description="Nodulin homeobox N-terminal" evidence="1">
    <location>
        <begin position="1"/>
        <end position="107"/>
    </location>
</feature>
<dbReference type="PANTHER" id="PTHR35743">
    <property type="entry name" value="NODULIN HOMEOBOX"/>
    <property type="match status" value="1"/>
</dbReference>
<dbReference type="Gramene" id="QL05p076995:mrna">
    <property type="protein sequence ID" value="QL05p076995:mrna"/>
    <property type="gene ID" value="QL05p076995"/>
</dbReference>
<dbReference type="InParanoid" id="A0A7N2LUZ5"/>
<accession>A0A7N2LUZ5</accession>
<dbReference type="PANTHER" id="PTHR35743:SF1">
    <property type="entry name" value="NODULIN HOMEOBOX"/>
    <property type="match status" value="1"/>
</dbReference>
<dbReference type="EnsemblPlants" id="QL05p076995:mrna">
    <property type="protein sequence ID" value="QL05p076995:mrna"/>
    <property type="gene ID" value="QL05p076995"/>
</dbReference>
<reference evidence="2" key="2">
    <citation type="submission" date="2021-01" db="UniProtKB">
        <authorList>
            <consortium name="EnsemblPlants"/>
        </authorList>
    </citation>
    <scope>IDENTIFICATION</scope>
</reference>
<dbReference type="InterPro" id="IPR057287">
    <property type="entry name" value="Ndx_N"/>
</dbReference>
<protein>
    <recommendedName>
        <fullName evidence="1">Nodulin homeobox N-terminal domain-containing protein</fullName>
    </recommendedName>
</protein>
<evidence type="ECO:0000259" key="1">
    <source>
        <dbReference type="Pfam" id="PF25246"/>
    </source>
</evidence>
<sequence>MFPEHLLRNKELCEKGGVLFLARAILKLNVIPPFVESSRVVAAVSRLKAKVLSILLSLCESESLSYLDDVASSPGSLDLAKSVALEVFGLLKTGLGRDPKHPRQGQEIQKELQII</sequence>
<dbReference type="GO" id="GO:0003697">
    <property type="term" value="F:single-stranded DNA binding"/>
    <property type="evidence" value="ECO:0007669"/>
    <property type="project" value="InterPro"/>
</dbReference>
<dbReference type="Proteomes" id="UP000594261">
    <property type="component" value="Chromosome 5"/>
</dbReference>
<dbReference type="Pfam" id="PF25246">
    <property type="entry name" value="Nodulin_N"/>
    <property type="match status" value="1"/>
</dbReference>
<evidence type="ECO:0000313" key="2">
    <source>
        <dbReference type="EnsemblPlants" id="QL05p076995:mrna"/>
    </source>
</evidence>
<name>A0A7N2LUZ5_QUELO</name>
<dbReference type="GO" id="GO:0009908">
    <property type="term" value="P:flower development"/>
    <property type="evidence" value="ECO:0007669"/>
    <property type="project" value="InterPro"/>
</dbReference>
<reference evidence="2 3" key="1">
    <citation type="journal article" date="2016" name="G3 (Bethesda)">
        <title>First Draft Assembly and Annotation of the Genome of a California Endemic Oak Quercus lobata Nee (Fagaceae).</title>
        <authorList>
            <person name="Sork V.L."/>
            <person name="Fitz-Gibbon S.T."/>
            <person name="Puiu D."/>
            <person name="Crepeau M."/>
            <person name="Gugger P.F."/>
            <person name="Sherman R."/>
            <person name="Stevens K."/>
            <person name="Langley C.H."/>
            <person name="Pellegrini M."/>
            <person name="Salzberg S.L."/>
        </authorList>
    </citation>
    <scope>NUCLEOTIDE SEQUENCE [LARGE SCALE GENOMIC DNA]</scope>
    <source>
        <strain evidence="2 3">cv. SW786</strain>
    </source>
</reference>
<dbReference type="InterPro" id="IPR039325">
    <property type="entry name" value="NDX"/>
</dbReference>
<evidence type="ECO:0000313" key="3">
    <source>
        <dbReference type="Proteomes" id="UP000594261"/>
    </source>
</evidence>
<dbReference type="EMBL" id="LRBV02000005">
    <property type="status" value="NOT_ANNOTATED_CDS"/>
    <property type="molecule type" value="Genomic_DNA"/>
</dbReference>
<dbReference type="AlphaFoldDB" id="A0A7N2LUZ5"/>
<organism evidence="2 3">
    <name type="scientific">Quercus lobata</name>
    <name type="common">Valley oak</name>
    <dbReference type="NCBI Taxonomy" id="97700"/>
    <lineage>
        <taxon>Eukaryota</taxon>
        <taxon>Viridiplantae</taxon>
        <taxon>Streptophyta</taxon>
        <taxon>Embryophyta</taxon>
        <taxon>Tracheophyta</taxon>
        <taxon>Spermatophyta</taxon>
        <taxon>Magnoliopsida</taxon>
        <taxon>eudicotyledons</taxon>
        <taxon>Gunneridae</taxon>
        <taxon>Pentapetalae</taxon>
        <taxon>rosids</taxon>
        <taxon>fabids</taxon>
        <taxon>Fagales</taxon>
        <taxon>Fagaceae</taxon>
        <taxon>Quercus</taxon>
    </lineage>
</organism>
<keyword evidence="3" id="KW-1185">Reference proteome</keyword>
<proteinExistence type="predicted"/>